<evidence type="ECO:0000313" key="7">
    <source>
        <dbReference type="EMBL" id="EPD12176.1"/>
    </source>
</evidence>
<dbReference type="GO" id="GO:0019380">
    <property type="term" value="P:3-phenylpropionate catabolic process"/>
    <property type="evidence" value="ECO:0007669"/>
    <property type="project" value="TreeGrafter"/>
</dbReference>
<dbReference type="EMBL" id="ASHL01000013">
    <property type="protein sequence ID" value="EPD12176.1"/>
    <property type="molecule type" value="Genomic_DNA"/>
</dbReference>
<organism evidence="6">
    <name type="scientific">Cycloclasticus pugetii</name>
    <dbReference type="NCBI Taxonomy" id="34068"/>
    <lineage>
        <taxon>Bacteria</taxon>
        <taxon>Pseudomonadati</taxon>
        <taxon>Pseudomonadota</taxon>
        <taxon>Gammaproteobacteria</taxon>
        <taxon>Thiotrichales</taxon>
        <taxon>Piscirickettsiaceae</taxon>
        <taxon>Cycloclasticus</taxon>
    </lineage>
</organism>
<comment type="pathway">
    <text evidence="1">Aromatic compound metabolism.</text>
</comment>
<evidence type="ECO:0000256" key="1">
    <source>
        <dbReference type="ARBA" id="ARBA00005211"/>
    </source>
</evidence>
<comment type="similarity">
    <text evidence="2">Belongs to the bacterial ring-hydroxylating dioxygenase beta subunit family.</text>
</comment>
<sequence>MHNTEAKERVSSELHYELSQHYYQEATLLQNGEFNTWIETFVAKDLHYWMPVTERRYAKDKRPEPTPYDMAIYNDDYDEVKDRVARLLTGAVWMEDPRSTVRYLITNIEAFHTDKDDEFVVRSNFVVYRHRGQLEHSEHVGCRQDLIRKVGNGFQLARRKVSLDARVTEDKNLYIFF</sequence>
<evidence type="ECO:0000256" key="5">
    <source>
        <dbReference type="ARBA" id="ARBA00023002"/>
    </source>
</evidence>
<dbReference type="Gene3D" id="3.10.450.50">
    <property type="match status" value="1"/>
</dbReference>
<evidence type="ECO:0000313" key="8">
    <source>
        <dbReference type="Proteomes" id="UP000015462"/>
    </source>
</evidence>
<keyword evidence="8" id="KW-1185">Reference proteome</keyword>
<keyword evidence="3" id="KW-0058">Aromatic hydrocarbons catabolism</keyword>
<accession>A0A1M6L7F0</accession>
<reference evidence="6" key="3">
    <citation type="journal article" date="2014" name="Int. Biodeterior. Biodegradation">
        <title>Isolation and characterization of Cycloclasticus strains from Yellow Sea sediments and biodegradation of pyrene and fluoranthene by their syntrophic association with Marinobacter strains.</title>
        <authorList>
            <person name="Cui Z."/>
            <person name="Xu G."/>
            <person name="Gao W."/>
            <person name="Li Q."/>
            <person name="Yang B."/>
            <person name="Yang G."/>
            <person name="Zheng L."/>
        </authorList>
    </citation>
    <scope>NUCLEOTIDE SEQUENCE</scope>
    <source>
        <strain evidence="6">PY97M</strain>
    </source>
</reference>
<dbReference type="PANTHER" id="PTHR41534">
    <property type="entry name" value="BLR3401 PROTEIN"/>
    <property type="match status" value="1"/>
</dbReference>
<dbReference type="PANTHER" id="PTHR41534:SF2">
    <property type="entry name" value="3-PHENYLPROPIONATE_CINNAMIC ACID DIOXYGENASE SUBUNIT BETA"/>
    <property type="match status" value="1"/>
</dbReference>
<proteinExistence type="inferred from homology"/>
<evidence type="ECO:0000256" key="2">
    <source>
        <dbReference type="ARBA" id="ARBA00009570"/>
    </source>
</evidence>
<dbReference type="Pfam" id="PF00866">
    <property type="entry name" value="Ring_hydroxyl_B"/>
    <property type="match status" value="1"/>
</dbReference>
<dbReference type="EMBL" id="GU441601">
    <property type="protein sequence ID" value="ADD10616.1"/>
    <property type="molecule type" value="Genomic_DNA"/>
</dbReference>
<reference evidence="7" key="2">
    <citation type="submission" date="2013-05" db="EMBL/GenBank/DDBJ databases">
        <authorList>
            <person name="Cui Z."/>
            <person name="Li Q."/>
            <person name="Gao W."/>
            <person name="Xu G."/>
            <person name="Zheng L."/>
        </authorList>
    </citation>
    <scope>NUCLEOTIDE SEQUENCE</scope>
    <source>
        <strain evidence="7">PY97M</strain>
    </source>
</reference>
<dbReference type="CDD" id="cd00667">
    <property type="entry name" value="ring_hydroxylating_dioxygenases_beta"/>
    <property type="match status" value="1"/>
</dbReference>
<dbReference type="SUPFAM" id="SSF54427">
    <property type="entry name" value="NTF2-like"/>
    <property type="match status" value="1"/>
</dbReference>
<dbReference type="PATRIC" id="fig|522456.3.peg.2250"/>
<dbReference type="RefSeq" id="WP_015007027.1">
    <property type="nucleotide sequence ID" value="NZ_FQZJ01000010.1"/>
</dbReference>
<evidence type="ECO:0000256" key="4">
    <source>
        <dbReference type="ARBA" id="ARBA00022964"/>
    </source>
</evidence>
<dbReference type="NCBIfam" id="NF007479">
    <property type="entry name" value="PRK10069.1"/>
    <property type="match status" value="1"/>
</dbReference>
<dbReference type="InterPro" id="IPR032710">
    <property type="entry name" value="NTF2-like_dom_sf"/>
</dbReference>
<dbReference type="GO" id="GO:0051213">
    <property type="term" value="F:dioxygenase activity"/>
    <property type="evidence" value="ECO:0007669"/>
    <property type="project" value="UniProtKB-KW"/>
</dbReference>
<dbReference type="AlphaFoldDB" id="D3Y639"/>
<dbReference type="InterPro" id="IPR000391">
    <property type="entry name" value="Rng_hydr_dOase-bsu"/>
</dbReference>
<reference evidence="7 8" key="1">
    <citation type="journal article" date="2013" name="Genome Announc.">
        <title>Genome Sequence of the Pyrene- and Fluoranthene-Degrading Bacterium Cycloclasticus sp. Strain PY97M.</title>
        <authorList>
            <person name="Cui Z."/>
            <person name="Xu G."/>
            <person name="Li Q."/>
            <person name="Gao W."/>
            <person name="Zheng L."/>
        </authorList>
    </citation>
    <scope>NUCLEOTIDE SEQUENCE [LARGE SCALE GENOMIC DNA]</scope>
    <source>
        <strain evidence="7 8">PY97M</strain>
    </source>
</reference>
<protein>
    <submittedName>
        <fullName evidence="6">PAH dioxygenase iron sulfur protein small subunit</fullName>
    </submittedName>
</protein>
<keyword evidence="5" id="KW-0560">Oxidoreductase</keyword>
<evidence type="ECO:0000313" key="6">
    <source>
        <dbReference type="EMBL" id="ADD10616.1"/>
    </source>
</evidence>
<gene>
    <name evidence="6" type="primary">phnA2</name>
    <name evidence="7" type="ORF">L196_11143</name>
</gene>
<name>D3Y639_9GAMM</name>
<keyword evidence="4 6" id="KW-0223">Dioxygenase</keyword>
<accession>D3Y639</accession>
<dbReference type="Proteomes" id="UP000015462">
    <property type="component" value="Unassembled WGS sequence"/>
</dbReference>
<evidence type="ECO:0000256" key="3">
    <source>
        <dbReference type="ARBA" id="ARBA00022797"/>
    </source>
</evidence>